<protein>
    <submittedName>
        <fullName evidence="1">Uncharacterized protein</fullName>
    </submittedName>
</protein>
<reference evidence="1 2" key="1">
    <citation type="submission" date="2015-04" db="EMBL/GenBank/DDBJ databases">
        <title>Complete genome sequence of Schizopora paradoxa KUC8140, a cosmopolitan wood degrader in East Asia.</title>
        <authorList>
            <consortium name="DOE Joint Genome Institute"/>
            <person name="Min B."/>
            <person name="Park H."/>
            <person name="Jang Y."/>
            <person name="Kim J.-J."/>
            <person name="Kim K.H."/>
            <person name="Pangilinan J."/>
            <person name="Lipzen A."/>
            <person name="Riley R."/>
            <person name="Grigoriev I.V."/>
            <person name="Spatafora J.W."/>
            <person name="Choi I.-G."/>
        </authorList>
    </citation>
    <scope>NUCLEOTIDE SEQUENCE [LARGE SCALE GENOMIC DNA]</scope>
    <source>
        <strain evidence="1 2">KUC8140</strain>
    </source>
</reference>
<organism evidence="1 2">
    <name type="scientific">Schizopora paradoxa</name>
    <dbReference type="NCBI Taxonomy" id="27342"/>
    <lineage>
        <taxon>Eukaryota</taxon>
        <taxon>Fungi</taxon>
        <taxon>Dikarya</taxon>
        <taxon>Basidiomycota</taxon>
        <taxon>Agaricomycotina</taxon>
        <taxon>Agaricomycetes</taxon>
        <taxon>Hymenochaetales</taxon>
        <taxon>Schizoporaceae</taxon>
        <taxon>Schizopora</taxon>
    </lineage>
</organism>
<evidence type="ECO:0000313" key="1">
    <source>
        <dbReference type="EMBL" id="KLO10952.1"/>
    </source>
</evidence>
<dbReference type="InParanoid" id="A0A0H2RHB2"/>
<dbReference type="EMBL" id="KQ086012">
    <property type="protein sequence ID" value="KLO10952.1"/>
    <property type="molecule type" value="Genomic_DNA"/>
</dbReference>
<gene>
    <name evidence="1" type="ORF">SCHPADRAFT_930227</name>
</gene>
<sequence>MDSGSSSSSSSTSPLNKRNVIINVSEEKRNGAMPNHDGDEIDVETMKEIAEICANRIIDAYELPATSGTKIEIIAWSSFSPHCCVCDVIVVRLSDSSWSENANFLVDLFPTIAVSKLYHDRHMQKFVKYHSR</sequence>
<accession>A0A0H2RHB2</accession>
<name>A0A0H2RHB2_9AGAM</name>
<dbReference type="AlphaFoldDB" id="A0A0H2RHB2"/>
<proteinExistence type="predicted"/>
<dbReference type="Proteomes" id="UP000053477">
    <property type="component" value="Unassembled WGS sequence"/>
</dbReference>
<evidence type="ECO:0000313" key="2">
    <source>
        <dbReference type="Proteomes" id="UP000053477"/>
    </source>
</evidence>
<keyword evidence="2" id="KW-1185">Reference proteome</keyword>